<dbReference type="GO" id="GO:0005694">
    <property type="term" value="C:chromosome"/>
    <property type="evidence" value="ECO:0007669"/>
    <property type="project" value="UniProtKB-SubCell"/>
</dbReference>
<dbReference type="CTD" id="23347"/>
<dbReference type="InterPro" id="IPR038892">
    <property type="entry name" value="SMCHD1"/>
</dbReference>
<evidence type="ECO:0000259" key="5">
    <source>
        <dbReference type="SMART" id="SM00968"/>
    </source>
</evidence>
<dbReference type="Pfam" id="PF26197">
    <property type="entry name" value="Ig_SMCHD1_5th"/>
    <property type="match status" value="1"/>
</dbReference>
<evidence type="ECO:0000313" key="7">
    <source>
        <dbReference type="RefSeq" id="XP_013767804.1"/>
    </source>
</evidence>
<proteinExistence type="predicted"/>
<dbReference type="InterPro" id="IPR058612">
    <property type="entry name" value="Ig_SMCHD1_2nd"/>
</dbReference>
<dbReference type="SUPFAM" id="SSF75553">
    <property type="entry name" value="Smc hinge domain"/>
    <property type="match status" value="1"/>
</dbReference>
<dbReference type="Pfam" id="PF26198">
    <property type="entry name" value="Ig_SMCHD1_6th"/>
    <property type="match status" value="1"/>
</dbReference>
<feature type="compositionally biased region" description="Basic and acidic residues" evidence="4">
    <location>
        <begin position="1924"/>
        <end position="1936"/>
    </location>
</feature>
<dbReference type="InterPro" id="IPR010935">
    <property type="entry name" value="SMC_hinge"/>
</dbReference>
<feature type="compositionally biased region" description="Basic and acidic residues" evidence="4">
    <location>
        <begin position="1944"/>
        <end position="1964"/>
    </location>
</feature>
<dbReference type="Pfam" id="PF22899">
    <property type="entry name" value="SMCHD1_S5"/>
    <property type="match status" value="1"/>
</dbReference>
<dbReference type="InterPro" id="IPR058611">
    <property type="entry name" value="Ig_SMCHD1_1st"/>
</dbReference>
<dbReference type="Pfam" id="PF26201">
    <property type="entry name" value="Ig_SMCHD1_7th"/>
    <property type="match status" value="1"/>
</dbReference>
<reference evidence="7" key="1">
    <citation type="submission" date="2025-08" db="UniProtKB">
        <authorList>
            <consortium name="RefSeq"/>
        </authorList>
    </citation>
    <scope>IDENTIFICATION</scope>
</reference>
<dbReference type="InterPro" id="IPR058616">
    <property type="entry name" value="Ig_SMCHD1_8th"/>
</dbReference>
<dbReference type="InterPro" id="IPR058615">
    <property type="entry name" value="Ig_SMCHD1_6th"/>
</dbReference>
<evidence type="ECO:0000256" key="3">
    <source>
        <dbReference type="SAM" id="Coils"/>
    </source>
</evidence>
<dbReference type="Gene3D" id="3.30.565.10">
    <property type="entry name" value="Histidine kinase-like ATPase, C-terminal domain"/>
    <property type="match status" value="1"/>
</dbReference>
<feature type="domain" description="SMC hinge" evidence="5">
    <location>
        <begin position="1729"/>
        <end position="1853"/>
    </location>
</feature>
<evidence type="ECO:0000256" key="4">
    <source>
        <dbReference type="SAM" id="MobiDB-lite"/>
    </source>
</evidence>
<dbReference type="GeneID" id="102194553"/>
<dbReference type="PANTHER" id="PTHR22640">
    <property type="entry name" value="STRUCTURAL MAINTENANCE OF CHROMOSOMES FLEXIBLE HINGE DOMAIN-CONTAINING PROTEIN 1"/>
    <property type="match status" value="1"/>
</dbReference>
<dbReference type="InterPro" id="IPR058617">
    <property type="entry name" value="Ig_SMCHD1_7th"/>
</dbReference>
<comment type="subcellular location">
    <subcellularLocation>
        <location evidence="1">Chromosome</location>
    </subcellularLocation>
</comment>
<feature type="coiled-coil region" evidence="3">
    <location>
        <begin position="1632"/>
        <end position="1666"/>
    </location>
</feature>
<dbReference type="Pfam" id="PF26196">
    <property type="entry name" value="Ig_SMCHD1_4th"/>
    <property type="match status" value="1"/>
</dbReference>
<protein>
    <submittedName>
        <fullName evidence="7">Structural maintenance of chromosomes flexible hinge domain-containing protein 1 isoform X1</fullName>
    </submittedName>
</protein>
<dbReference type="RefSeq" id="XP_013767804.1">
    <property type="nucleotide sequence ID" value="XM_013912350.1"/>
</dbReference>
<feature type="compositionally biased region" description="Polar residues" evidence="4">
    <location>
        <begin position="454"/>
        <end position="463"/>
    </location>
</feature>
<organism evidence="6 7">
    <name type="scientific">Pundamilia nyererei</name>
    <dbReference type="NCBI Taxonomy" id="303518"/>
    <lineage>
        <taxon>Eukaryota</taxon>
        <taxon>Metazoa</taxon>
        <taxon>Chordata</taxon>
        <taxon>Craniata</taxon>
        <taxon>Vertebrata</taxon>
        <taxon>Euteleostomi</taxon>
        <taxon>Actinopterygii</taxon>
        <taxon>Neopterygii</taxon>
        <taxon>Teleostei</taxon>
        <taxon>Neoteleostei</taxon>
        <taxon>Acanthomorphata</taxon>
        <taxon>Ovalentaria</taxon>
        <taxon>Cichlomorphae</taxon>
        <taxon>Cichliformes</taxon>
        <taxon>Cichlidae</taxon>
        <taxon>African cichlids</taxon>
        <taxon>Pseudocrenilabrinae</taxon>
        <taxon>Haplochromini</taxon>
        <taxon>Pundamilia</taxon>
    </lineage>
</organism>
<evidence type="ECO:0000256" key="2">
    <source>
        <dbReference type="ARBA" id="ARBA00022454"/>
    </source>
</evidence>
<feature type="region of interest" description="Disordered" evidence="4">
    <location>
        <begin position="433"/>
        <end position="472"/>
    </location>
</feature>
<keyword evidence="6" id="KW-1185">Reference proteome</keyword>
<dbReference type="GO" id="GO:0006302">
    <property type="term" value="P:double-strand break repair"/>
    <property type="evidence" value="ECO:0007669"/>
    <property type="project" value="InterPro"/>
</dbReference>
<dbReference type="Gene3D" id="1.20.1060.20">
    <property type="match status" value="1"/>
</dbReference>
<dbReference type="GO" id="GO:0051276">
    <property type="term" value="P:chromosome organization"/>
    <property type="evidence" value="ECO:0007669"/>
    <property type="project" value="InterPro"/>
</dbReference>
<feature type="region of interest" description="Disordered" evidence="4">
    <location>
        <begin position="1924"/>
        <end position="1995"/>
    </location>
</feature>
<keyword evidence="3" id="KW-0175">Coiled coil</keyword>
<feature type="compositionally biased region" description="Basic and acidic residues" evidence="4">
    <location>
        <begin position="433"/>
        <end position="452"/>
    </location>
</feature>
<evidence type="ECO:0000256" key="1">
    <source>
        <dbReference type="ARBA" id="ARBA00004286"/>
    </source>
</evidence>
<dbReference type="GO" id="GO:0005524">
    <property type="term" value="F:ATP binding"/>
    <property type="evidence" value="ECO:0007669"/>
    <property type="project" value="InterPro"/>
</dbReference>
<gene>
    <name evidence="7" type="primary">smchd1</name>
</gene>
<keyword evidence="2" id="KW-0158">Chromosome</keyword>
<accession>A0A9Y6M9L2</accession>
<dbReference type="SUPFAM" id="SSF55874">
    <property type="entry name" value="ATPase domain of HSP90 chaperone/DNA topoisomerase II/histidine kinase"/>
    <property type="match status" value="1"/>
</dbReference>
<dbReference type="Gene3D" id="3.30.70.1620">
    <property type="match status" value="1"/>
</dbReference>
<dbReference type="InterPro" id="IPR055109">
    <property type="entry name" value="SMCHD1_S5"/>
</dbReference>
<dbReference type="SMART" id="SM00968">
    <property type="entry name" value="SMC_hinge"/>
    <property type="match status" value="1"/>
</dbReference>
<dbReference type="InterPro" id="IPR058613">
    <property type="entry name" value="Ig_SMCHD1_4th"/>
</dbReference>
<dbReference type="Proteomes" id="UP000695023">
    <property type="component" value="Unplaced"/>
</dbReference>
<evidence type="ECO:0000313" key="6">
    <source>
        <dbReference type="Proteomes" id="UP000695023"/>
    </source>
</evidence>
<dbReference type="Pfam" id="PF13589">
    <property type="entry name" value="HATPase_c_3"/>
    <property type="match status" value="1"/>
</dbReference>
<dbReference type="InterPro" id="IPR058614">
    <property type="entry name" value="Ig_SMCHD1_5th"/>
</dbReference>
<dbReference type="Pfam" id="PF26199">
    <property type="entry name" value="Ig_SMCHD1_8th"/>
    <property type="match status" value="1"/>
</dbReference>
<name>A0A9Y6M9L2_9CICH</name>
<dbReference type="InterPro" id="IPR036890">
    <property type="entry name" value="HATPase_C_sf"/>
</dbReference>
<dbReference type="Pfam" id="PF26194">
    <property type="entry name" value="Ig_SMCHD1_1st"/>
    <property type="match status" value="1"/>
</dbReference>
<sequence>MLTSASQRRSAAASLQQGEKKIHVYDLRLETEAKTCKLFEIAGWDFNDFLQALHKVFGIPSFETFVVATTDRIVLDFDRFKELQDGSTLYLLQDEHQVLPTATVENISFTPHYDTLIKGGTYEYYASENKESLAYPLAELIDNSLSATAKNTGTRIIEIRMQFDESLGKPAVIVLDNGRGMTTKQLNKWAVYRHSKFTKETGSFARREEDYVRPDPVPRSLNSDISYFGVGGKQAVFHFGNVVRMISKPVGLPDVHELVLSEEEFERKEKNKEDIYSTTILNRKPGDFSHVSEDERFLRTIIDEEHGKESFTAVVITGLKEKHISFLKQNFDAWTRHLAHIYHYYIHGVNGNDLKQGSKKTAPQPTIDIQITLREKPNKCPRVLNLREVDDDMQTLYINSAADTFEFKASSGPGGGTVEGVLRYHPFLYDRETYPKYPEDPEDPKDPKDPKDTCSANAASSENDNLENEPGLVTQEERKIFECFWNGRLIPGTKVAEFDWCSRKNNGRTAADIPPECYRRLSGVLFTDDNFQVTTNKMTFMDLELKLKNNQTIFSLVLNGQKSSRGNIQKEFTQWLRNCNEKFDKQIKFVGFKEIKTRTDVSIKKMQHPWAVFSAIEWGGRTYKTGQLVKTHNTNPILYGKVVQFLLHGNFDGDVYATGGKVEVSREPKALWDMNKIVPISKIDKTATDEAIKKNIDSDSEKLPDKLNVEWPNGNPLQNNAILSAGTTLGPLKIDILNKRGEKLSRMSSVGQGKGTKLCVKLTLLHHGQKSDKELAAYVAPHLGNNGFWFKKMENLTELGKYTLNLNTVVHETNAVSFGGRALPTFTLKFTIKEGDAASFDISAMSPTLRVGVPFDIPLQIKDGYGHSTTLTSKLTPELKCCGLDLSYGTFSSSGTTFTIKNVKARGKVLNYQQSKSYDLEVTLPGLKQHTKSIKISLLPGIPNSLHVKPEETSIDVENGDQVTFHVEVHDEAGNITANPKQIVRCEVKGFSPVVTDCSSTGAGQLVTKPINLKIMKGEQQELKAQFVMPSYKNIPLVMKELRVLPSTRVSVMELYSQDNENLVLRNSEKIEWIAGGLLDNLFYKLYDEAGREVLLTAEIASMIKVNWTGDVFLEDLVQGKLPDLQVPKRVGEQRFYQVSYQDQSVSVSFTIVPRPDEPERLKVALPQTTVKLGEILSGNISLELVDQFDNLTKTLTPTCLNHIKVEAEGLDKSAITFKWQDSSCAAMVTGIRFQSGSLGPRELSFSYSDFVEHVSIKVTAGLPAQLKLISEPEQPLQVLNDHGISKPFVVQLCDEWGNPSPDQRVVVDIKTSPPGLTVKTNVISQPVNAEGKAFFIVNGLSGPKGYYQLQFKGSFNKKPIPGPSVSLTVLPDPKKPVSLSVEYDTSVKFFAGSKFPVFSVTVVSDEGSPITTFNPAAVSMFIWDGVSSGKKPPERAIELKCNKPTKNEKNDCFHFRDKDIPEEARRHTIQFSLRIDKKDVLYSNQIRIDVVANQPVKLGPVSQTTTPVVSYSEDIASRTLVENMTLRIMDLYGNPAGQDLGGKVIITIKSSDGERNKSFPLFERGGRSLAINLVEGKAHIPRLAIRENSPGDNSSTYILVFKPEVSVHLITLTAFELPFLFYNDSQNQQKMSELTRKKDELSSAIEKYNEALRTYKELLELLTESYLTASKKEADFKNELRQRKVTIPHPISAQHIDTLIKKKTTEAEAIQKVSRRVFSVRDNFRGQADVLGMVGHLALVQDDAAAWVISWHIRGDMDCVITKTTEAAQQIYRDTQGRQQVMALDSVLVPPGKRPLPHIRNGYPLFEPHGNPVYARELLIYPCDPESCDIVFKNILGDTILIDDLDSANNYRRAVVQNRIQCPTILTRQGDRVSSRGKFGGAQNRAPAMTTLHMFGAPLPQQYHSLKEQIDLLSRYCSAVSKREETERARDDHVKKITSPDMQQKEKDLDDKKRQLTEIEKELASASAKGMKRQAVDGGQPSSSISKRARQSST</sequence>
<dbReference type="InterPro" id="IPR036277">
    <property type="entry name" value="SMC_hinge_sf"/>
</dbReference>
<dbReference type="Pfam" id="PF26195">
    <property type="entry name" value="Ig_SMCHD1_2nd"/>
    <property type="match status" value="1"/>
</dbReference>
<dbReference type="Pfam" id="PF06470">
    <property type="entry name" value="SMC_hinge"/>
    <property type="match status" value="1"/>
</dbReference>
<dbReference type="PANTHER" id="PTHR22640:SF2">
    <property type="entry name" value="STRUCTURAL MAINTENANCE OF CHROMOSOMES FLEXIBLE HINGE DOMAIN-CONTAINING PROTEIN 1"/>
    <property type="match status" value="1"/>
</dbReference>